<dbReference type="EMBL" id="CP001159">
    <property type="protein sequence ID" value="ACI64311.1"/>
    <property type="molecule type" value="Genomic_DNA"/>
</dbReference>
<keyword evidence="8" id="KW-1185">Reference proteome</keyword>
<evidence type="ECO:0000256" key="4">
    <source>
        <dbReference type="ARBA" id="ARBA00023136"/>
    </source>
</evidence>
<reference evidence="7 8" key="1">
    <citation type="journal article" date="2004" name="Science">
        <title>The genome of the diatom Thalassiosira pseudonana: ecology, evolution, and metabolism.</title>
        <authorList>
            <person name="Armbrust E.V."/>
            <person name="Berges J.A."/>
            <person name="Bowler C."/>
            <person name="Green B.R."/>
            <person name="Martinez D."/>
            <person name="Putnam N.H."/>
            <person name="Zhou S."/>
            <person name="Allen A.E."/>
            <person name="Apt K.E."/>
            <person name="Bechner M."/>
            <person name="Brzezinski M.A."/>
            <person name="Chaal B.K."/>
            <person name="Chiovitti A."/>
            <person name="Davis A.K."/>
            <person name="Demarest M.S."/>
            <person name="Detter J.C."/>
            <person name="Glavina T."/>
            <person name="Goodstein D."/>
            <person name="Hadi M.Z."/>
            <person name="Hellsten U."/>
            <person name="Hildebrand M."/>
            <person name="Jenkins B.D."/>
            <person name="Jurka J."/>
            <person name="Kapitonov V.V."/>
            <person name="Kroger N."/>
            <person name="Lau W.W."/>
            <person name="Lane T.W."/>
            <person name="Larimer F.W."/>
            <person name="Lippmeier J.C."/>
            <person name="Lucas S."/>
            <person name="Medina M."/>
            <person name="Montsant A."/>
            <person name="Obornik M."/>
            <person name="Parker M.S."/>
            <person name="Palenik B."/>
            <person name="Pazour G.J."/>
            <person name="Richardson P.M."/>
            <person name="Rynearson T.A."/>
            <person name="Saito M.A."/>
            <person name="Schwartz D.C."/>
            <person name="Thamatrakoln K."/>
            <person name="Valentin K."/>
            <person name="Vardi A."/>
            <person name="Wilkerson F.P."/>
            <person name="Rokhsar D.S."/>
        </authorList>
    </citation>
    <scope>NUCLEOTIDE SEQUENCE [LARGE SCALE GENOMIC DNA]</scope>
    <source>
        <strain evidence="7 8">CCMP1335</strain>
    </source>
</reference>
<sequence>MTTHSTGGSGVKPEDIAPSLKGIKYVIFPDSRFAQVWDLLMICVIFYYTFFIPFNFGISGGYYMHSSTAWFAFNVVVNLIFLFDAFLQFSRAYRDDSGTLVFSLVAIRKNYIRSGWFFMNLLASFPTAMFLAAVVDDADPLDNDLFRGLWVFELFKLLRLMRVKKLMATSQVIQNFWEKINVETMLMFKFLFLITLVSHWIACIWCLIALARANTFNEGMLDSVNWITNWYNSNYIKGGLNPIGWENAMDRYWLALFWAIQSITSIGYGNIVPVTTVEYGFANALMLVCGIFWAYIIGNLVEAVTSMGSVTRQYMERMDRANQMVKDFTLEELPNEVTGTTTYSTTSKRVRRFITSQRDKATAKSLASHNGSTLVESYPTLEILSTELQRVCALHLTHSLIETVPYLSSKYLSPEEQAEIALNSVTLQFSSGEQFSEHPELGRGILIFRQGFGFTSRNAASANFSWKRGLSDHPADVNEVLVDDGFQKEKQLVYHFVGFAKVLFIPRSLLWRYYQTTKRLGKGALDGDTFKQHWYCNR</sequence>
<dbReference type="PANTHER" id="PTHR10217">
    <property type="entry name" value="VOLTAGE AND LIGAND GATED POTASSIUM CHANNEL"/>
    <property type="match status" value="1"/>
</dbReference>
<evidence type="ECO:0000256" key="1">
    <source>
        <dbReference type="ARBA" id="ARBA00004141"/>
    </source>
</evidence>
<dbReference type="eggNOG" id="KOG0501">
    <property type="taxonomic scope" value="Eukaryota"/>
</dbReference>
<evidence type="ECO:0000256" key="2">
    <source>
        <dbReference type="ARBA" id="ARBA00022692"/>
    </source>
</evidence>
<feature type="transmembrane region" description="Helical" evidence="5">
    <location>
        <begin position="69"/>
        <end position="87"/>
    </location>
</feature>
<keyword evidence="3 5" id="KW-1133">Transmembrane helix</keyword>
<dbReference type="InterPro" id="IPR050818">
    <property type="entry name" value="KCNH_animal-type"/>
</dbReference>
<dbReference type="FunFam" id="1.10.287.70:FF:000469">
    <property type="entry name" value="Predicted protein"/>
    <property type="match status" value="1"/>
</dbReference>
<feature type="transmembrane region" description="Helical" evidence="5">
    <location>
        <begin position="284"/>
        <end position="310"/>
    </location>
</feature>
<feature type="transmembrane region" description="Helical" evidence="5">
    <location>
        <begin position="190"/>
        <end position="211"/>
    </location>
</feature>
<dbReference type="KEGG" id="tps:THAPS_10935"/>
<feature type="transmembrane region" description="Helical" evidence="5">
    <location>
        <begin position="39"/>
        <end position="63"/>
    </location>
</feature>
<dbReference type="Pfam" id="PF00520">
    <property type="entry name" value="Ion_trans"/>
    <property type="match status" value="1"/>
</dbReference>
<gene>
    <name evidence="7" type="ORF">THAPS_10935</name>
</gene>
<keyword evidence="4 5" id="KW-0472">Membrane</keyword>
<comment type="subcellular location">
    <subcellularLocation>
        <location evidence="1">Membrane</location>
        <topology evidence="1">Multi-pass membrane protein</topology>
    </subcellularLocation>
</comment>
<dbReference type="OMA" id="SCEERAN"/>
<proteinExistence type="predicted"/>
<keyword evidence="2 5" id="KW-0812">Transmembrane</keyword>
<dbReference type="GO" id="GO:0042391">
    <property type="term" value="P:regulation of membrane potential"/>
    <property type="evidence" value="ECO:0000318"/>
    <property type="project" value="GO_Central"/>
</dbReference>
<dbReference type="Gene3D" id="1.10.287.70">
    <property type="match status" value="1"/>
</dbReference>
<feature type="transmembrane region" description="Helical" evidence="5">
    <location>
        <begin position="116"/>
        <end position="135"/>
    </location>
</feature>
<dbReference type="InterPro" id="IPR005821">
    <property type="entry name" value="Ion_trans_dom"/>
</dbReference>
<dbReference type="PaxDb" id="35128-Thaps10935"/>
<feature type="transmembrane region" description="Helical" evidence="5">
    <location>
        <begin position="252"/>
        <end position="272"/>
    </location>
</feature>
<dbReference type="InParanoid" id="B5YLX7"/>
<dbReference type="GO" id="GO:0071805">
    <property type="term" value="P:potassium ion transmembrane transport"/>
    <property type="evidence" value="ECO:0000318"/>
    <property type="project" value="GO_Central"/>
</dbReference>
<dbReference type="STRING" id="35128.B5YLX7"/>
<dbReference type="AlphaFoldDB" id="B5YLX7"/>
<dbReference type="PANTHER" id="PTHR10217:SF435">
    <property type="entry name" value="POTASSIUM VOLTAGE-GATED CHANNEL PROTEIN EAG"/>
    <property type="match status" value="1"/>
</dbReference>
<dbReference type="GO" id="GO:0005249">
    <property type="term" value="F:voltage-gated potassium channel activity"/>
    <property type="evidence" value="ECO:0000318"/>
    <property type="project" value="GO_Central"/>
</dbReference>
<evidence type="ECO:0000313" key="8">
    <source>
        <dbReference type="Proteomes" id="UP000001449"/>
    </source>
</evidence>
<dbReference type="HOGENOM" id="CLU_493926_0_0_1"/>
<organism evidence="7 8">
    <name type="scientific">Thalassiosira pseudonana</name>
    <name type="common">Marine diatom</name>
    <name type="synonym">Cyclotella nana</name>
    <dbReference type="NCBI Taxonomy" id="35128"/>
    <lineage>
        <taxon>Eukaryota</taxon>
        <taxon>Sar</taxon>
        <taxon>Stramenopiles</taxon>
        <taxon>Ochrophyta</taxon>
        <taxon>Bacillariophyta</taxon>
        <taxon>Coscinodiscophyceae</taxon>
        <taxon>Thalassiosirophycidae</taxon>
        <taxon>Thalassiosirales</taxon>
        <taxon>Thalassiosiraceae</taxon>
        <taxon>Thalassiosira</taxon>
    </lineage>
</organism>
<evidence type="ECO:0000259" key="6">
    <source>
        <dbReference type="Pfam" id="PF00520"/>
    </source>
</evidence>
<dbReference type="InterPro" id="IPR003938">
    <property type="entry name" value="K_chnl_volt-dep_EAG/ELK/ERG"/>
</dbReference>
<accession>B5YLX7</accession>
<evidence type="ECO:0000256" key="3">
    <source>
        <dbReference type="ARBA" id="ARBA00022989"/>
    </source>
</evidence>
<dbReference type="GO" id="GO:0005886">
    <property type="term" value="C:plasma membrane"/>
    <property type="evidence" value="ECO:0000318"/>
    <property type="project" value="GO_Central"/>
</dbReference>
<dbReference type="Proteomes" id="UP000001449">
    <property type="component" value="Chromosome 18"/>
</dbReference>
<evidence type="ECO:0000313" key="7">
    <source>
        <dbReference type="EMBL" id="ACI64311.1"/>
    </source>
</evidence>
<protein>
    <recommendedName>
        <fullName evidence="6">Ion transport domain-containing protein</fullName>
    </recommendedName>
</protein>
<dbReference type="SUPFAM" id="SSF81324">
    <property type="entry name" value="Voltage-gated potassium channels"/>
    <property type="match status" value="1"/>
</dbReference>
<dbReference type="RefSeq" id="XP_002295594.1">
    <property type="nucleotide sequence ID" value="XM_002295558.1"/>
</dbReference>
<reference evidence="7 8" key="2">
    <citation type="journal article" date="2008" name="Nature">
        <title>The Phaeodactylum genome reveals the evolutionary history of diatom genomes.</title>
        <authorList>
            <person name="Bowler C."/>
            <person name="Allen A.E."/>
            <person name="Badger J.H."/>
            <person name="Grimwood J."/>
            <person name="Jabbari K."/>
            <person name="Kuo A."/>
            <person name="Maheswari U."/>
            <person name="Martens C."/>
            <person name="Maumus F."/>
            <person name="Otillar R.P."/>
            <person name="Rayko E."/>
            <person name="Salamov A."/>
            <person name="Vandepoele K."/>
            <person name="Beszteri B."/>
            <person name="Gruber A."/>
            <person name="Heijde M."/>
            <person name="Katinka M."/>
            <person name="Mock T."/>
            <person name="Valentin K."/>
            <person name="Verret F."/>
            <person name="Berges J.A."/>
            <person name="Brownlee C."/>
            <person name="Cadoret J.P."/>
            <person name="Chiovitti A."/>
            <person name="Choi C.J."/>
            <person name="Coesel S."/>
            <person name="De Martino A."/>
            <person name="Detter J.C."/>
            <person name="Durkin C."/>
            <person name="Falciatore A."/>
            <person name="Fournet J."/>
            <person name="Haruta M."/>
            <person name="Huysman M.J."/>
            <person name="Jenkins B.D."/>
            <person name="Jiroutova K."/>
            <person name="Jorgensen R.E."/>
            <person name="Joubert Y."/>
            <person name="Kaplan A."/>
            <person name="Kroger N."/>
            <person name="Kroth P.G."/>
            <person name="La Roche J."/>
            <person name="Lindquist E."/>
            <person name="Lommer M."/>
            <person name="Martin-Jezequel V."/>
            <person name="Lopez P.J."/>
            <person name="Lucas S."/>
            <person name="Mangogna M."/>
            <person name="McGinnis K."/>
            <person name="Medlin L.K."/>
            <person name="Montsant A."/>
            <person name="Oudot-Le Secq M.P."/>
            <person name="Napoli C."/>
            <person name="Obornik M."/>
            <person name="Parker M.S."/>
            <person name="Petit J.L."/>
            <person name="Porcel B.M."/>
            <person name="Poulsen N."/>
            <person name="Robison M."/>
            <person name="Rychlewski L."/>
            <person name="Rynearson T.A."/>
            <person name="Schmutz J."/>
            <person name="Shapiro H."/>
            <person name="Siaut M."/>
            <person name="Stanley M."/>
            <person name="Sussman M.R."/>
            <person name="Taylor A.R."/>
            <person name="Vardi A."/>
            <person name="von Dassow P."/>
            <person name="Vyverman W."/>
            <person name="Willis A."/>
            <person name="Wyrwicz L.S."/>
            <person name="Rokhsar D.S."/>
            <person name="Weissenbach J."/>
            <person name="Armbrust E.V."/>
            <person name="Green B.R."/>
            <person name="Van de Peer Y."/>
            <person name="Grigoriev I.V."/>
        </authorList>
    </citation>
    <scope>NUCLEOTIDE SEQUENCE [LARGE SCALE GENOMIC DNA]</scope>
    <source>
        <strain evidence="7 8">CCMP1335</strain>
    </source>
</reference>
<dbReference type="PRINTS" id="PR01463">
    <property type="entry name" value="EAGCHANLFMLY"/>
</dbReference>
<feature type="domain" description="Ion transport" evidence="6">
    <location>
        <begin position="35"/>
        <end position="307"/>
    </location>
</feature>
<name>B5YLX7_THAPS</name>
<evidence type="ECO:0000256" key="5">
    <source>
        <dbReference type="SAM" id="Phobius"/>
    </source>
</evidence>
<dbReference type="GeneID" id="7444782"/>